<dbReference type="AlphaFoldDB" id="A0A074WNY9"/>
<proteinExistence type="predicted"/>
<dbReference type="EMBL" id="KL584709">
    <property type="protein sequence ID" value="KEQ73309.1"/>
    <property type="molecule type" value="Genomic_DNA"/>
</dbReference>
<evidence type="ECO:0000259" key="3">
    <source>
        <dbReference type="PROSITE" id="PS50048"/>
    </source>
</evidence>
<dbReference type="CDD" id="cd12148">
    <property type="entry name" value="fungal_TF_MHR"/>
    <property type="match status" value="1"/>
</dbReference>
<feature type="region of interest" description="Disordered" evidence="2">
    <location>
        <begin position="193"/>
        <end position="224"/>
    </location>
</feature>
<evidence type="ECO:0000313" key="4">
    <source>
        <dbReference type="EMBL" id="KEQ73309.1"/>
    </source>
</evidence>
<dbReference type="SMART" id="SM00066">
    <property type="entry name" value="GAL4"/>
    <property type="match status" value="1"/>
</dbReference>
<dbReference type="OrthoDB" id="5244761at2759"/>
<feature type="region of interest" description="Disordered" evidence="2">
    <location>
        <begin position="91"/>
        <end position="110"/>
    </location>
</feature>
<dbReference type="RefSeq" id="XP_013427628.1">
    <property type="nucleotide sequence ID" value="XM_013572174.1"/>
</dbReference>
<dbReference type="GO" id="GO:0008270">
    <property type="term" value="F:zinc ion binding"/>
    <property type="evidence" value="ECO:0007669"/>
    <property type="project" value="InterPro"/>
</dbReference>
<dbReference type="HOGENOM" id="CLU_004835_0_2_1"/>
<dbReference type="GeneID" id="25413560"/>
<dbReference type="PROSITE" id="PS50048">
    <property type="entry name" value="ZN2_CY6_FUNGAL_2"/>
    <property type="match status" value="1"/>
</dbReference>
<evidence type="ECO:0000313" key="5">
    <source>
        <dbReference type="Proteomes" id="UP000027730"/>
    </source>
</evidence>
<accession>A0A074WNY9</accession>
<dbReference type="PANTHER" id="PTHR47785">
    <property type="entry name" value="ZN(II)2CYS6 TRANSCRIPTION FACTOR (EUROFUNG)-RELATED-RELATED"/>
    <property type="match status" value="1"/>
</dbReference>
<dbReference type="GO" id="GO:0000981">
    <property type="term" value="F:DNA-binding transcription factor activity, RNA polymerase II-specific"/>
    <property type="evidence" value="ECO:0007669"/>
    <property type="project" value="InterPro"/>
</dbReference>
<organism evidence="4 5">
    <name type="scientific">Aureobasidium namibiae CBS 147.97</name>
    <dbReference type="NCBI Taxonomy" id="1043004"/>
    <lineage>
        <taxon>Eukaryota</taxon>
        <taxon>Fungi</taxon>
        <taxon>Dikarya</taxon>
        <taxon>Ascomycota</taxon>
        <taxon>Pezizomycotina</taxon>
        <taxon>Dothideomycetes</taxon>
        <taxon>Dothideomycetidae</taxon>
        <taxon>Dothideales</taxon>
        <taxon>Saccotheciaceae</taxon>
        <taxon>Aureobasidium</taxon>
    </lineage>
</organism>
<dbReference type="InterPro" id="IPR036864">
    <property type="entry name" value="Zn2-C6_fun-type_DNA-bd_sf"/>
</dbReference>
<dbReference type="SUPFAM" id="SSF57701">
    <property type="entry name" value="Zn2/Cys6 DNA-binding domain"/>
    <property type="match status" value="1"/>
</dbReference>
<dbReference type="CDD" id="cd00067">
    <property type="entry name" value="GAL4"/>
    <property type="match status" value="1"/>
</dbReference>
<dbReference type="Pfam" id="PF00172">
    <property type="entry name" value="Zn_clus"/>
    <property type="match status" value="1"/>
</dbReference>
<keyword evidence="1" id="KW-0539">Nucleus</keyword>
<reference evidence="4 5" key="1">
    <citation type="journal article" date="2014" name="BMC Genomics">
        <title>Genome sequencing of four Aureobasidium pullulans varieties: biotechnological potential, stress tolerance, and description of new species.</title>
        <authorList>
            <person name="Gostin Ar C."/>
            <person name="Ohm R.A."/>
            <person name="Kogej T."/>
            <person name="Sonjak S."/>
            <person name="Turk M."/>
            <person name="Zajc J."/>
            <person name="Zalar P."/>
            <person name="Grube M."/>
            <person name="Sun H."/>
            <person name="Han J."/>
            <person name="Sharma A."/>
            <person name="Chiniquy J."/>
            <person name="Ngan C.Y."/>
            <person name="Lipzen A."/>
            <person name="Barry K."/>
            <person name="Grigoriev I.V."/>
            <person name="Gunde-Cimerman N."/>
        </authorList>
    </citation>
    <scope>NUCLEOTIDE SEQUENCE [LARGE SCALE GENOMIC DNA]</scope>
    <source>
        <strain evidence="4 5">CBS 147.97</strain>
    </source>
</reference>
<dbReference type="STRING" id="1043004.A0A074WNY9"/>
<dbReference type="InterPro" id="IPR001138">
    <property type="entry name" value="Zn2Cys6_DnaBD"/>
</dbReference>
<name>A0A074WNY9_9PEZI</name>
<sequence length="829" mass="92743">MHMNNPNSRKKSMRASQACDRCRERKSKCDENRPCATCKEQNFECNYKDTHPTKADKNNQALSEMIAEVLTSIKSISDRLGAVEQHLAIQPSAQARIDSPNPPSQSDSDAMAIDNKNNIEELTVPKQQTWKIGDHTTAAHKLLLRWPSIQPLVQTRKCNIQENYVMKGEDRPILLLYGTGDKRLRDDMVNIGAASPAGSSNGDDLIASTPESDPRRSEPFTPGSPVMTMDIDTIDNLFSSYKKNIHRLHPFVDIDSIGKYVKDFFKPRHCAEVKNHHSPLFVTNGSGERETKRRKVRSDNYAVGLLPGEHTSNSTPPQAKRAPERNLTNAIVYLILALGKICEAPDPLPGPVQEVALTSKPNYLHTTMASPPIKPAFASPRHVLSNVANSSAEVTQAQSWDGTVNQASNKRQVQNIEKIGGLVYYREAASILGDFTDSNELAAAQARLLAGLYKGQLARVQESWSWISTAARTCLYRMKVDGLDDTVNDKEKARNLNKHENLTVLTFWSALQLESDILAEWDYPRSGLHLLEGSVTYPGQDKQKAETWSPEDEEKSIILLYYSAQLYLRTKLNSIHTNVYGRQLSLKDDPEKLAGLLWQQTADLEGWQKLVPSYSWTDNDPPASDIVVARLRGKYYGACYVCTRPYLDYALHVMYELGNGNTLEQLTKDANGNQREAELVLFTAINMWHSEEMVKDKCRICIDSAMRSTVAFDGVENFGHRLIVTNIMGTAHAQFGNMLVLAAVYNCNIGWLKELVPREKLQSLLRRTIAFIRRLQYASSVAVSDVLILEAIDRELFPESDGDDLYKNEGLTGDSIASGDSFHSVDPIV</sequence>
<dbReference type="Proteomes" id="UP000027730">
    <property type="component" value="Unassembled WGS sequence"/>
</dbReference>
<keyword evidence="5" id="KW-1185">Reference proteome</keyword>
<evidence type="ECO:0000256" key="1">
    <source>
        <dbReference type="ARBA" id="ARBA00023242"/>
    </source>
</evidence>
<dbReference type="InterPro" id="IPR053181">
    <property type="entry name" value="EcdB-like_regulator"/>
</dbReference>
<dbReference type="Gene3D" id="4.10.240.10">
    <property type="entry name" value="Zn(2)-C6 fungal-type DNA-binding domain"/>
    <property type="match status" value="1"/>
</dbReference>
<dbReference type="PROSITE" id="PS00463">
    <property type="entry name" value="ZN2_CY6_FUNGAL_1"/>
    <property type="match status" value="1"/>
</dbReference>
<feature type="domain" description="Zn(2)-C6 fungal-type" evidence="3">
    <location>
        <begin position="18"/>
        <end position="47"/>
    </location>
</feature>
<gene>
    <name evidence="4" type="ORF">M436DRAFT_63623</name>
</gene>
<protein>
    <recommendedName>
        <fullName evidence="3">Zn(2)-C6 fungal-type domain-containing protein</fullName>
    </recommendedName>
</protein>
<dbReference type="PANTHER" id="PTHR47785:SF4">
    <property type="entry name" value="ZN(II)2CYS6 TRANSCRIPTION FACTOR (EUROFUNG)"/>
    <property type="match status" value="1"/>
</dbReference>
<evidence type="ECO:0000256" key="2">
    <source>
        <dbReference type="SAM" id="MobiDB-lite"/>
    </source>
</evidence>